<dbReference type="EMBL" id="MH320559">
    <property type="protein sequence ID" value="AXU41706.1"/>
    <property type="molecule type" value="Genomic_DNA"/>
</dbReference>
<organism evidence="1 2">
    <name type="scientific">Spodoptera eridania nucleopolyhedrovirus</name>
    <dbReference type="NCBI Taxonomy" id="2315721"/>
    <lineage>
        <taxon>Viruses</taxon>
        <taxon>Viruses incertae sedis</taxon>
        <taxon>Naldaviricetes</taxon>
        <taxon>Lefavirales</taxon>
        <taxon>Baculoviridae</taxon>
        <taxon>Alphabaculovirus</taxon>
        <taxon>Alphabaculovirus speridaniae</taxon>
    </lineage>
</organism>
<evidence type="ECO:0000313" key="2">
    <source>
        <dbReference type="Proteomes" id="UP000503448"/>
    </source>
</evidence>
<protein>
    <submittedName>
        <fullName evidence="1">ORF111</fullName>
    </submittedName>
</protein>
<dbReference type="InterPro" id="IPR036280">
    <property type="entry name" value="Multihaem_cyt_sf"/>
</dbReference>
<proteinExistence type="predicted"/>
<reference evidence="1 2" key="1">
    <citation type="submission" date="2018-05" db="EMBL/GenBank/DDBJ databases">
        <title>The complete genome sequence of an alphabaculovirus isolated from the southern armyworm, Spodoptera eridania.</title>
        <authorList>
            <person name="Harrison R.L."/>
            <person name="Rowley D.L."/>
        </authorList>
    </citation>
    <scope>NUCLEOTIDE SEQUENCE [LARGE SCALE GENOMIC DNA]</scope>
    <source>
        <strain evidence="1">251</strain>
    </source>
</reference>
<dbReference type="Pfam" id="PF11077">
    <property type="entry name" value="DUF2616"/>
    <property type="match status" value="1"/>
</dbReference>
<dbReference type="GeneID" id="65102359"/>
<accession>A0A346TQ46</accession>
<dbReference type="RefSeq" id="YP_010087112.1">
    <property type="nucleotide sequence ID" value="NC_055502.1"/>
</dbReference>
<evidence type="ECO:0000313" key="1">
    <source>
        <dbReference type="EMBL" id="AXU41706.1"/>
    </source>
</evidence>
<dbReference type="SUPFAM" id="SSF48695">
    <property type="entry name" value="Multiheme cytochromes"/>
    <property type="match status" value="1"/>
</dbReference>
<sequence>MELIKPFLKYSRLYRSTSSKSRNVRKFIYKLWSKETQYIRDDDALKSNSCRIRIKCLFCNEETEDNIFCKHCFFPQLGMDEEFATYCLLSACFYESNNSDGGDAESQRTVYLQRLKMTWYDHERLGKAYEVSYPKCFQCHTRTHNVGATFTYFNDAMFCINCMFPLFNIVIYNIK</sequence>
<dbReference type="KEGG" id="vg:65102359"/>
<name>A0A346TQ46_9ABAC</name>
<dbReference type="Proteomes" id="UP000503448">
    <property type="component" value="Segment"/>
</dbReference>
<keyword evidence="2" id="KW-1185">Reference proteome</keyword>
<dbReference type="InterPro" id="IPR020201">
    <property type="entry name" value="AcMNPV_Orf52"/>
</dbReference>